<feature type="transmembrane region" description="Helical" evidence="2">
    <location>
        <begin position="225"/>
        <end position="246"/>
    </location>
</feature>
<feature type="transmembrane region" description="Helical" evidence="2">
    <location>
        <begin position="98"/>
        <end position="117"/>
    </location>
</feature>
<keyword evidence="2" id="KW-1133">Transmembrane helix</keyword>
<feature type="coiled-coil region" evidence="1">
    <location>
        <begin position="46"/>
        <end position="80"/>
    </location>
</feature>
<comment type="caution">
    <text evidence="3">The sequence shown here is derived from an EMBL/GenBank/DDBJ whole genome shotgun (WGS) entry which is preliminary data.</text>
</comment>
<evidence type="ECO:0008006" key="5">
    <source>
        <dbReference type="Google" id="ProtNLM"/>
    </source>
</evidence>
<dbReference type="PANTHER" id="PTHR41161">
    <property type="entry name" value="PROTEIN NCBP2AS2"/>
    <property type="match status" value="1"/>
</dbReference>
<reference evidence="3 4" key="1">
    <citation type="submission" date="2023-02" db="EMBL/GenBank/DDBJ databases">
        <title>LHISI_Scaffold_Assembly.</title>
        <authorList>
            <person name="Stuart O.P."/>
            <person name="Cleave R."/>
            <person name="Magrath M.J.L."/>
            <person name="Mikheyev A.S."/>
        </authorList>
    </citation>
    <scope>NUCLEOTIDE SEQUENCE [LARGE SCALE GENOMIC DNA]</scope>
    <source>
        <strain evidence="3">Daus_M_001</strain>
        <tissue evidence="3">Leg muscle</tissue>
    </source>
</reference>
<feature type="transmembrane region" description="Helical" evidence="2">
    <location>
        <begin position="193"/>
        <end position="218"/>
    </location>
</feature>
<sequence>MVLRYLLRYLANSEHLVSRLAESYPVRRAAQLTVYAFARGRRVLSAERMRSLSQRFRHELEEAKNDLQDEMKKALSLKELPQRFLVSLIPPLTKHYRYVYSDLLGPTIILVMLAVLLHYGHASKLPSAVTTASPGKALAAYVIVVPTLSYMLARAGAAQIKMRELVSLLGYGLLGHVLTLGVSLLFYHEMSNTFFFCCLAVFGGLCALRVALVLLAVIPVPAARLIVCSVVASLQLLSILFLHFAYMHRTFVYGATKVRKH</sequence>
<keyword evidence="1" id="KW-0175">Coiled coil</keyword>
<protein>
    <recommendedName>
        <fullName evidence="5">Protein YIPF3</fullName>
    </recommendedName>
</protein>
<feature type="transmembrane region" description="Helical" evidence="2">
    <location>
        <begin position="137"/>
        <end position="153"/>
    </location>
</feature>
<keyword evidence="2" id="KW-0472">Membrane</keyword>
<evidence type="ECO:0000256" key="1">
    <source>
        <dbReference type="SAM" id="Coils"/>
    </source>
</evidence>
<gene>
    <name evidence="3" type="ORF">PR048_009345</name>
</gene>
<evidence type="ECO:0000256" key="2">
    <source>
        <dbReference type="SAM" id="Phobius"/>
    </source>
</evidence>
<evidence type="ECO:0000313" key="4">
    <source>
        <dbReference type="Proteomes" id="UP001159363"/>
    </source>
</evidence>
<dbReference type="Proteomes" id="UP001159363">
    <property type="component" value="Chromosome 3"/>
</dbReference>
<keyword evidence="2" id="KW-0812">Transmembrane</keyword>
<evidence type="ECO:0000313" key="3">
    <source>
        <dbReference type="EMBL" id="KAJ8889841.1"/>
    </source>
</evidence>
<name>A0ABQ9HZM1_9NEOP</name>
<proteinExistence type="predicted"/>
<accession>A0ABQ9HZM1</accession>
<dbReference type="EMBL" id="JARBHB010000003">
    <property type="protein sequence ID" value="KAJ8889841.1"/>
    <property type="molecule type" value="Genomic_DNA"/>
</dbReference>
<keyword evidence="4" id="KW-1185">Reference proteome</keyword>
<feature type="transmembrane region" description="Helical" evidence="2">
    <location>
        <begin position="165"/>
        <end position="187"/>
    </location>
</feature>
<dbReference type="InterPro" id="IPR042407">
    <property type="entry name" value="NCBP2-AS2"/>
</dbReference>
<dbReference type="PANTHER" id="PTHR41161:SF1">
    <property type="entry name" value="PROTEIN NCBP2AS2"/>
    <property type="match status" value="1"/>
</dbReference>
<organism evidence="3 4">
    <name type="scientific">Dryococelus australis</name>
    <dbReference type="NCBI Taxonomy" id="614101"/>
    <lineage>
        <taxon>Eukaryota</taxon>
        <taxon>Metazoa</taxon>
        <taxon>Ecdysozoa</taxon>
        <taxon>Arthropoda</taxon>
        <taxon>Hexapoda</taxon>
        <taxon>Insecta</taxon>
        <taxon>Pterygota</taxon>
        <taxon>Neoptera</taxon>
        <taxon>Polyneoptera</taxon>
        <taxon>Phasmatodea</taxon>
        <taxon>Verophasmatodea</taxon>
        <taxon>Anareolatae</taxon>
        <taxon>Phasmatidae</taxon>
        <taxon>Eurycanthinae</taxon>
        <taxon>Dryococelus</taxon>
    </lineage>
</organism>